<organism evidence="3 4">
    <name type="scientific">Arachnia propionica</name>
    <dbReference type="NCBI Taxonomy" id="1750"/>
    <lineage>
        <taxon>Bacteria</taxon>
        <taxon>Bacillati</taxon>
        <taxon>Actinomycetota</taxon>
        <taxon>Actinomycetes</taxon>
        <taxon>Propionibacteriales</taxon>
        <taxon>Propionibacteriaceae</taxon>
        <taxon>Arachnia</taxon>
    </lineage>
</organism>
<proteinExistence type="predicted"/>
<sequence length="255" mass="26949">MSEQMSKPSKWMIPSMVVVAAIVVLAIFVIVSNLGARTEPAASTPAASTPATDAAPTSEAATPAASESAADSGASWCGLTAVEMTGTLTEAPNSTWTRFGTTWVPAVDGHGPAVIDDDGYRHCYARTPTGAVLALANYRAIPQQLSDALDEKFVRTGVAPGPGRDAGLEKLKQPSTETPREPESFQTVAFRILTYDGSSALVETVSQSSKGYKLAWAVHLVWVEGDWKILPSDDGNDLTEPTLVRSLDGYIPWGP</sequence>
<evidence type="ECO:0000259" key="2">
    <source>
        <dbReference type="Pfam" id="PF26526"/>
    </source>
</evidence>
<feature type="region of interest" description="Disordered" evidence="1">
    <location>
        <begin position="156"/>
        <end position="183"/>
    </location>
</feature>
<dbReference type="InterPro" id="IPR058488">
    <property type="entry name" value="DUF8175"/>
</dbReference>
<evidence type="ECO:0000313" key="4">
    <source>
        <dbReference type="Proteomes" id="UP000280819"/>
    </source>
</evidence>
<evidence type="ECO:0000313" key="3">
    <source>
        <dbReference type="EMBL" id="RRD04436.1"/>
    </source>
</evidence>
<name>A0A3P1T6I4_9ACTN</name>
<feature type="domain" description="DUF8175" evidence="2">
    <location>
        <begin position="60"/>
        <end position="252"/>
    </location>
</feature>
<feature type="region of interest" description="Disordered" evidence="1">
    <location>
        <begin position="40"/>
        <end position="69"/>
    </location>
</feature>
<dbReference type="AlphaFoldDB" id="A0A3P1T6I4"/>
<accession>A0A3P1T6I4</accession>
<dbReference type="EMBL" id="RQZG01000011">
    <property type="protein sequence ID" value="RRD04436.1"/>
    <property type="molecule type" value="Genomic_DNA"/>
</dbReference>
<evidence type="ECO:0000256" key="1">
    <source>
        <dbReference type="SAM" id="MobiDB-lite"/>
    </source>
</evidence>
<dbReference type="RefSeq" id="WP_124845066.1">
    <property type="nucleotide sequence ID" value="NZ_RQZG01000011.1"/>
</dbReference>
<feature type="compositionally biased region" description="Basic and acidic residues" evidence="1">
    <location>
        <begin position="166"/>
        <end position="183"/>
    </location>
</feature>
<dbReference type="OrthoDB" id="4428031at2"/>
<dbReference type="Proteomes" id="UP000280819">
    <property type="component" value="Unassembled WGS sequence"/>
</dbReference>
<dbReference type="Pfam" id="PF26526">
    <property type="entry name" value="DUF8175"/>
    <property type="match status" value="1"/>
</dbReference>
<protein>
    <recommendedName>
        <fullName evidence="2">DUF8175 domain-containing protein</fullName>
    </recommendedName>
</protein>
<reference evidence="3 4" key="1">
    <citation type="submission" date="2018-11" db="EMBL/GenBank/DDBJ databases">
        <title>Genomes From Bacteria Associated with the Canine Oral Cavity: a Test Case for Automated Genome-Based Taxonomic Assignment.</title>
        <authorList>
            <person name="Coil D.A."/>
            <person name="Jospin G."/>
            <person name="Darling A.E."/>
            <person name="Wallis C."/>
            <person name="Davis I.J."/>
            <person name="Harris S."/>
            <person name="Eisen J.A."/>
            <person name="Holcombe L.J."/>
            <person name="O'Flynn C."/>
        </authorList>
    </citation>
    <scope>NUCLEOTIDE SEQUENCE [LARGE SCALE GENOMIC DNA]</scope>
    <source>
        <strain evidence="3 4">OH887_COT-365</strain>
    </source>
</reference>
<gene>
    <name evidence="3" type="ORF">EII34_10265</name>
</gene>
<comment type="caution">
    <text evidence="3">The sequence shown here is derived from an EMBL/GenBank/DDBJ whole genome shotgun (WGS) entry which is preliminary data.</text>
</comment>